<comment type="caution">
    <text evidence="1">The sequence shown here is derived from an EMBL/GenBank/DDBJ whole genome shotgun (WGS) entry which is preliminary data.</text>
</comment>
<sequence length="285" mass="31450">MVLTHALPDKTPFKAFWGCKPDILHFCKFGTTCWVLQQDTNVHKLMHKSHPCCFIGFFEESCTYWLYDPATGQIITSRIVIFKRTSNHLEGEISNPPPLVVEGEQPTTEQPPEVPDPPNMPITLAPAPVTPVQKLSNLVTPPGAAVKPSPSQIPPAPRFQAHATSALALKDLAAANSAATVELSLTEAQAQLDWPEWKATMDWEIAQLQCLSTYTLTACPPDRKSIGCKWVFHIKGNTAGCIIKYKAHLIAQGFLQVPGREIPGRSRYLAMTKTRRLKGCFPRAG</sequence>
<evidence type="ECO:0000313" key="1">
    <source>
        <dbReference type="EMBL" id="KAJ3013950.1"/>
    </source>
</evidence>
<dbReference type="Proteomes" id="UP001144978">
    <property type="component" value="Unassembled WGS sequence"/>
</dbReference>
<dbReference type="EMBL" id="JANSHE010000238">
    <property type="protein sequence ID" value="KAJ3013950.1"/>
    <property type="molecule type" value="Genomic_DNA"/>
</dbReference>
<protein>
    <submittedName>
        <fullName evidence="1">Uncharacterized protein</fullName>
    </submittedName>
</protein>
<gene>
    <name evidence="1" type="ORF">NUW54_g1440</name>
</gene>
<keyword evidence="2" id="KW-1185">Reference proteome</keyword>
<organism evidence="1 2">
    <name type="scientific">Trametes sanguinea</name>
    <dbReference type="NCBI Taxonomy" id="158606"/>
    <lineage>
        <taxon>Eukaryota</taxon>
        <taxon>Fungi</taxon>
        <taxon>Dikarya</taxon>
        <taxon>Basidiomycota</taxon>
        <taxon>Agaricomycotina</taxon>
        <taxon>Agaricomycetes</taxon>
        <taxon>Polyporales</taxon>
        <taxon>Polyporaceae</taxon>
        <taxon>Trametes</taxon>
    </lineage>
</organism>
<name>A0ACC1Q6C2_9APHY</name>
<accession>A0ACC1Q6C2</accession>
<evidence type="ECO:0000313" key="2">
    <source>
        <dbReference type="Proteomes" id="UP001144978"/>
    </source>
</evidence>
<proteinExistence type="predicted"/>
<reference evidence="1" key="1">
    <citation type="submission" date="2022-08" db="EMBL/GenBank/DDBJ databases">
        <title>Genome Sequence of Pycnoporus sanguineus.</title>
        <authorList>
            <person name="Buettner E."/>
        </authorList>
    </citation>
    <scope>NUCLEOTIDE SEQUENCE</scope>
    <source>
        <strain evidence="1">CG-C14</strain>
    </source>
</reference>